<feature type="region of interest" description="Disordered" evidence="1">
    <location>
        <begin position="218"/>
        <end position="241"/>
    </location>
</feature>
<reference evidence="2 3" key="1">
    <citation type="submission" date="2024-01" db="EMBL/GenBank/DDBJ databases">
        <title>A draft genome for the cacao thread blight pathogen Marasmiellus scandens.</title>
        <authorList>
            <person name="Baruah I.K."/>
            <person name="Leung J."/>
            <person name="Bukari Y."/>
            <person name="Amoako-Attah I."/>
            <person name="Meinhardt L.W."/>
            <person name="Bailey B.A."/>
            <person name="Cohen S.P."/>
        </authorList>
    </citation>
    <scope>NUCLEOTIDE SEQUENCE [LARGE SCALE GENOMIC DNA]</scope>
    <source>
        <strain evidence="2 3">GH-19</strain>
    </source>
</reference>
<comment type="caution">
    <text evidence="2">The sequence shown here is derived from an EMBL/GenBank/DDBJ whole genome shotgun (WGS) entry which is preliminary data.</text>
</comment>
<proteinExistence type="predicted"/>
<keyword evidence="3" id="KW-1185">Reference proteome</keyword>
<protein>
    <submittedName>
        <fullName evidence="2">Uncharacterized protein</fullName>
    </submittedName>
</protein>
<name>A0ABR1IVW0_9AGAR</name>
<evidence type="ECO:0000313" key="2">
    <source>
        <dbReference type="EMBL" id="KAK7440618.1"/>
    </source>
</evidence>
<evidence type="ECO:0000313" key="3">
    <source>
        <dbReference type="Proteomes" id="UP001498398"/>
    </source>
</evidence>
<gene>
    <name evidence="2" type="ORF">VKT23_016966</name>
</gene>
<organism evidence="2 3">
    <name type="scientific">Marasmiellus scandens</name>
    <dbReference type="NCBI Taxonomy" id="2682957"/>
    <lineage>
        <taxon>Eukaryota</taxon>
        <taxon>Fungi</taxon>
        <taxon>Dikarya</taxon>
        <taxon>Basidiomycota</taxon>
        <taxon>Agaricomycotina</taxon>
        <taxon>Agaricomycetes</taxon>
        <taxon>Agaricomycetidae</taxon>
        <taxon>Agaricales</taxon>
        <taxon>Marasmiineae</taxon>
        <taxon>Omphalotaceae</taxon>
        <taxon>Marasmiellus</taxon>
    </lineage>
</organism>
<evidence type="ECO:0000256" key="1">
    <source>
        <dbReference type="SAM" id="MobiDB-lite"/>
    </source>
</evidence>
<dbReference type="SUPFAM" id="SSF52047">
    <property type="entry name" value="RNI-like"/>
    <property type="match status" value="1"/>
</dbReference>
<dbReference type="EMBL" id="JBANRG010000067">
    <property type="protein sequence ID" value="KAK7440618.1"/>
    <property type="molecule type" value="Genomic_DNA"/>
</dbReference>
<sequence length="685" mass="75372">MGQRHQVFLIARLVPCGFKTGQAYYRCIGAHHHQWCYGTLPLAALHRFISLIKNPNNAEIVRDEIRRAQGAYGRRREDSHMHLMPCPYTLLLLSMAWNAELGSPETAYASGGGFECNALDPNMGSFDGHNNDGITVIDVTDPADPAYCFVRKHGSPPIDGKGYIGHYYDFAKKCEIAKSDVEGDEKNFALRIVKCVANLDDVRLLTAQALAEAWPKDSYGTSLEDDGGRADSGALGASGEGQVQTVPSLTELTLAPVLELALDTNDTEELEEMVWMPGKADLMKKVLMKKNPLPGSGMSLLAKILAQELVSTSRFILDLSMLPFLSSDQVGSLVKTLSSTSPGVKSLNLSGNHNISIQTVSEVLLALPELARLVLLDTSIANDHILKLMFTSPKLFYNLYDLVHPAFLRATALIEGYYRPLGEDVTLHPAYIHGISFVTINDGRLGEFASVPIFHPEKLLKTLARHVALLTNKSDKMDRYFTSTYVESGLGPLLALSTGTSIVQAIKPAKKTETGQEGNTPTAVAQILVDEGIDGWNSRSVISVPRTSSLEGFLGLGWVLVLQPYRWGKPPLYGFVKVDREALGQRIRKGKTHLASFDPDGSLKNRPRLEELMNPELYKIHDVKGFLKEMEMQGRPVPSEDTVSGIVDVFEMAVLLSEEELESALFNSDSAVESTYERFWDSMVV</sequence>
<accession>A0ABR1IVW0</accession>
<dbReference type="Proteomes" id="UP001498398">
    <property type="component" value="Unassembled WGS sequence"/>
</dbReference>